<dbReference type="Proteomes" id="UP001356427">
    <property type="component" value="Unassembled WGS sequence"/>
</dbReference>
<dbReference type="EMBL" id="JAGTTL010000034">
    <property type="protein sequence ID" value="KAK6295021.1"/>
    <property type="molecule type" value="Genomic_DNA"/>
</dbReference>
<dbReference type="InterPro" id="IPR036818">
    <property type="entry name" value="AIDA_N_sf"/>
</dbReference>
<proteinExistence type="inferred from homology"/>
<dbReference type="GO" id="GO:0016020">
    <property type="term" value="C:membrane"/>
    <property type="evidence" value="ECO:0007669"/>
    <property type="project" value="TreeGrafter"/>
</dbReference>
<evidence type="ECO:0000256" key="1">
    <source>
        <dbReference type="PROSITE-ProRule" id="PRU01259"/>
    </source>
</evidence>
<evidence type="ECO:0000313" key="4">
    <source>
        <dbReference type="EMBL" id="KAK6295021.1"/>
    </source>
</evidence>
<feature type="domain" description="C2 Aida-type" evidence="3">
    <location>
        <begin position="85"/>
        <end position="168"/>
    </location>
</feature>
<gene>
    <name evidence="4" type="ORF">J4Q44_G00342470</name>
</gene>
<dbReference type="InterPro" id="IPR035892">
    <property type="entry name" value="C2_domain_sf"/>
</dbReference>
<organism evidence="4 5">
    <name type="scientific">Coregonus suidteri</name>
    <dbReference type="NCBI Taxonomy" id="861788"/>
    <lineage>
        <taxon>Eukaryota</taxon>
        <taxon>Metazoa</taxon>
        <taxon>Chordata</taxon>
        <taxon>Craniata</taxon>
        <taxon>Vertebrata</taxon>
        <taxon>Euteleostomi</taxon>
        <taxon>Actinopterygii</taxon>
        <taxon>Neopterygii</taxon>
        <taxon>Teleostei</taxon>
        <taxon>Protacanthopterygii</taxon>
        <taxon>Salmoniformes</taxon>
        <taxon>Salmonidae</taxon>
        <taxon>Coregoninae</taxon>
        <taxon>Coregonus</taxon>
    </lineage>
</organism>
<dbReference type="PANTHER" id="PTHR28654">
    <property type="entry name" value="AXIN INTERACTOR, DORSALIZATION-ASSOCIATED PROTEIN"/>
    <property type="match status" value="1"/>
</dbReference>
<dbReference type="Gene3D" id="2.60.40.150">
    <property type="entry name" value="C2 domain"/>
    <property type="match status" value="1"/>
</dbReference>
<name>A0AAN8KU16_9TELE</name>
<dbReference type="InterPro" id="IPR025939">
    <property type="entry name" value="Aida_C"/>
</dbReference>
<dbReference type="Pfam" id="PF14186">
    <property type="entry name" value="Aida_C2"/>
    <property type="match status" value="1"/>
</dbReference>
<dbReference type="GO" id="GO:0048264">
    <property type="term" value="P:determination of ventral identity"/>
    <property type="evidence" value="ECO:0007669"/>
    <property type="project" value="TreeGrafter"/>
</dbReference>
<dbReference type="Gene3D" id="1.20.120.360">
    <property type="entry name" value="Axin interactor, dorsalization-associated protein, N-terminal domain"/>
    <property type="match status" value="1"/>
</dbReference>
<protein>
    <recommendedName>
        <fullName evidence="3">C2 Aida-type domain-containing protein</fullName>
    </recommendedName>
</protein>
<dbReference type="PANTHER" id="PTHR28654:SF1">
    <property type="entry name" value="AXIN INTERACTOR, DORSALIZATION-ASSOCIATED PROTEIN"/>
    <property type="match status" value="1"/>
</dbReference>
<comment type="caution">
    <text evidence="4">The sequence shown here is derived from an EMBL/GenBank/DDBJ whole genome shotgun (WGS) entry which is preliminary data.</text>
</comment>
<dbReference type="GO" id="GO:0035091">
    <property type="term" value="F:phosphatidylinositol binding"/>
    <property type="evidence" value="ECO:0007669"/>
    <property type="project" value="TreeGrafter"/>
</dbReference>
<dbReference type="AlphaFoldDB" id="A0AAN8KU16"/>
<comment type="similarity">
    <text evidence="1">Belongs to the AIDA family.</text>
</comment>
<keyword evidence="5" id="KW-1185">Reference proteome</keyword>
<reference evidence="4 5" key="1">
    <citation type="submission" date="2021-04" db="EMBL/GenBank/DDBJ databases">
        <authorList>
            <person name="De Guttry C."/>
            <person name="Zahm M."/>
            <person name="Klopp C."/>
            <person name="Cabau C."/>
            <person name="Louis A."/>
            <person name="Berthelot C."/>
            <person name="Parey E."/>
            <person name="Roest Crollius H."/>
            <person name="Montfort J."/>
            <person name="Robinson-Rechavi M."/>
            <person name="Bucao C."/>
            <person name="Bouchez O."/>
            <person name="Gislard M."/>
            <person name="Lluch J."/>
            <person name="Milhes M."/>
            <person name="Lampietro C."/>
            <person name="Lopez Roques C."/>
            <person name="Donnadieu C."/>
            <person name="Braasch I."/>
            <person name="Desvignes T."/>
            <person name="Postlethwait J."/>
            <person name="Bobe J."/>
            <person name="Wedekind C."/>
            <person name="Guiguen Y."/>
        </authorList>
    </citation>
    <scope>NUCLEOTIDE SEQUENCE [LARGE SCALE GENOMIC DNA]</scope>
    <source>
        <strain evidence="4">Cs_M1</strain>
        <tissue evidence="4">Blood</tissue>
    </source>
</reference>
<evidence type="ECO:0000259" key="3">
    <source>
        <dbReference type="PROSITE" id="PS51911"/>
    </source>
</evidence>
<dbReference type="SUPFAM" id="SSF109779">
    <property type="entry name" value="Domain from hypothetical 2610208m17rik protein"/>
    <property type="match status" value="1"/>
</dbReference>
<accession>A0AAN8KU16</accession>
<sequence length="168" mass="18791">MLNISVFTIFFCSSSTHSPRKKLKPIIKNILTYNKDFPFDVQPVPLRRILAPGEEENLEVEEEEEDATGAGSPESSPNRVPGTLLPRLHSQPGMSLLMIKIDMIGLIDAGQCIDPYITVSVKDLSGIDLNPVQDTPVATRKEDTYIHFSADIKIQRHIERLKMGSDFL</sequence>
<evidence type="ECO:0000313" key="5">
    <source>
        <dbReference type="Proteomes" id="UP001356427"/>
    </source>
</evidence>
<evidence type="ECO:0000256" key="2">
    <source>
        <dbReference type="SAM" id="MobiDB-lite"/>
    </source>
</evidence>
<feature type="region of interest" description="Disordered" evidence="2">
    <location>
        <begin position="53"/>
        <end position="84"/>
    </location>
</feature>
<feature type="compositionally biased region" description="Acidic residues" evidence="2">
    <location>
        <begin position="53"/>
        <end position="67"/>
    </location>
</feature>
<dbReference type="PROSITE" id="PS51911">
    <property type="entry name" value="C2_AIDA"/>
    <property type="match status" value="1"/>
</dbReference>